<dbReference type="PROSITE" id="PS51257">
    <property type="entry name" value="PROKAR_LIPOPROTEIN"/>
    <property type="match status" value="1"/>
</dbReference>
<dbReference type="Proteomes" id="UP000077856">
    <property type="component" value="Chromosome"/>
</dbReference>
<dbReference type="RefSeq" id="WP_019380628.1">
    <property type="nucleotide sequence ID" value="NZ_CP015506.1"/>
</dbReference>
<evidence type="ECO:0000256" key="2">
    <source>
        <dbReference type="SAM" id="SignalP"/>
    </source>
</evidence>
<evidence type="ECO:0000313" key="4">
    <source>
        <dbReference type="Proteomes" id="UP000077856"/>
    </source>
</evidence>
<dbReference type="SUPFAM" id="SSF53850">
    <property type="entry name" value="Periplasmic binding protein-like II"/>
    <property type="match status" value="1"/>
</dbReference>
<feature type="signal peptide" evidence="2">
    <location>
        <begin position="1"/>
        <end position="22"/>
    </location>
</feature>
<dbReference type="Gene3D" id="3.40.190.150">
    <property type="entry name" value="Bordetella uptake gene, domain 1"/>
    <property type="match status" value="1"/>
</dbReference>
<reference evidence="3 4" key="1">
    <citation type="submission" date="2016-04" db="EMBL/GenBank/DDBJ databases">
        <title>Complete genome sequence of Bacillus oceanisediminis strain 2691.</title>
        <authorList>
            <person name="Jeong H."/>
            <person name="Kim H.J."/>
            <person name="Lee D.-W."/>
        </authorList>
    </citation>
    <scope>NUCLEOTIDE SEQUENCE [LARGE SCALE GENOMIC DNA]</scope>
    <source>
        <strain evidence="3 4">2691</strain>
    </source>
</reference>
<dbReference type="Pfam" id="PF03401">
    <property type="entry name" value="TctC"/>
    <property type="match status" value="1"/>
</dbReference>
<dbReference type="InterPro" id="IPR042100">
    <property type="entry name" value="Bug_dom1"/>
</dbReference>
<comment type="similarity">
    <text evidence="1">Belongs to the UPF0065 (bug) family.</text>
</comment>
<dbReference type="Gene3D" id="3.40.190.10">
    <property type="entry name" value="Periplasmic binding protein-like II"/>
    <property type="match status" value="1"/>
</dbReference>
<dbReference type="eggNOG" id="COG3181">
    <property type="taxonomic scope" value="Bacteria"/>
</dbReference>
<dbReference type="InterPro" id="IPR005064">
    <property type="entry name" value="BUG"/>
</dbReference>
<dbReference type="PANTHER" id="PTHR42928">
    <property type="entry name" value="TRICARBOXYLATE-BINDING PROTEIN"/>
    <property type="match status" value="1"/>
</dbReference>
<dbReference type="AlphaFoldDB" id="A0A160MGF2"/>
<evidence type="ECO:0000256" key="1">
    <source>
        <dbReference type="ARBA" id="ARBA00006987"/>
    </source>
</evidence>
<dbReference type="KEGG" id="bon:A361_25740"/>
<dbReference type="EMBL" id="CP015506">
    <property type="protein sequence ID" value="AND42412.1"/>
    <property type="molecule type" value="Genomic_DNA"/>
</dbReference>
<dbReference type="CDD" id="cd07012">
    <property type="entry name" value="PBP2_Bug_TTT"/>
    <property type="match status" value="1"/>
</dbReference>
<accession>A0A160MGF2</accession>
<evidence type="ECO:0008006" key="5">
    <source>
        <dbReference type="Google" id="ProtNLM"/>
    </source>
</evidence>
<dbReference type="PANTHER" id="PTHR42928:SF3">
    <property type="entry name" value="UPF0065 PROTEIN YFLP"/>
    <property type="match status" value="1"/>
</dbReference>
<gene>
    <name evidence="3" type="ORF">A361_25740</name>
</gene>
<evidence type="ECO:0000313" key="3">
    <source>
        <dbReference type="EMBL" id="AND42412.1"/>
    </source>
</evidence>
<dbReference type="PIRSF" id="PIRSF017082">
    <property type="entry name" value="YflP"/>
    <property type="match status" value="1"/>
</dbReference>
<name>A0A160MGF2_9BACI</name>
<proteinExistence type="inferred from homology"/>
<feature type="chain" id="PRO_5007817417" description="Transporter" evidence="2">
    <location>
        <begin position="23"/>
        <end position="325"/>
    </location>
</feature>
<keyword evidence="2" id="KW-0732">Signal</keyword>
<sequence length="325" mass="35685">MKKLGILILSVVLLSACSSGKASNSADYPSKNIEIVAPASPGGGWDLTARSVQKILKDNKLVKSNVNVINKPGGGGEVGWNYLHSKDSHNLAVNSSLLLTNNLLGQSKLTHKEFTPLATLATEWQAIAVSVDSPYKSINDLMDQIKKDPKSIKIGVGPGLGNDDHLAFVQVADMKGITPADLNFLVYDGGGGDVVTALMGNHVDAVTTSLSEVKDQHLAGKLRILTVSSDKTLEELEDVPTLQEEGIDMVFPHWRGIMGPPDMTEEEIKYWDEKLTEMVKTDEWKKLLENNDWDDFYQNSEETKAFFDEQEKLYKDLINDSGLVK</sequence>
<dbReference type="STRING" id="1196031.A361_25740"/>
<organism evidence="3 4">
    <name type="scientific">Cytobacillus oceanisediminis 2691</name>
    <dbReference type="NCBI Taxonomy" id="1196031"/>
    <lineage>
        <taxon>Bacteria</taxon>
        <taxon>Bacillati</taxon>
        <taxon>Bacillota</taxon>
        <taxon>Bacilli</taxon>
        <taxon>Bacillales</taxon>
        <taxon>Bacillaceae</taxon>
        <taxon>Cytobacillus</taxon>
    </lineage>
</organism>
<protein>
    <recommendedName>
        <fullName evidence="5">Transporter</fullName>
    </recommendedName>
</protein>